<accession>A0A0V1BY51</accession>
<keyword evidence="2" id="KW-1185">Reference proteome</keyword>
<protein>
    <submittedName>
        <fullName evidence="1">Uncharacterized protein</fullName>
    </submittedName>
</protein>
<organism evidence="1 2">
    <name type="scientific">Trichinella spiralis</name>
    <name type="common">Trichina worm</name>
    <dbReference type="NCBI Taxonomy" id="6334"/>
    <lineage>
        <taxon>Eukaryota</taxon>
        <taxon>Metazoa</taxon>
        <taxon>Ecdysozoa</taxon>
        <taxon>Nematoda</taxon>
        <taxon>Enoplea</taxon>
        <taxon>Dorylaimia</taxon>
        <taxon>Trichinellida</taxon>
        <taxon>Trichinellidae</taxon>
        <taxon>Trichinella</taxon>
    </lineage>
</organism>
<gene>
    <name evidence="1" type="ORF">T01_8851</name>
</gene>
<reference evidence="1 2" key="1">
    <citation type="submission" date="2015-01" db="EMBL/GenBank/DDBJ databases">
        <title>Evolution of Trichinella species and genotypes.</title>
        <authorList>
            <person name="Korhonen P.K."/>
            <person name="Edoardo P."/>
            <person name="Giuseppe L.R."/>
            <person name="Gasser R.B."/>
        </authorList>
    </citation>
    <scope>NUCLEOTIDE SEQUENCE [LARGE SCALE GENOMIC DNA]</scope>
    <source>
        <strain evidence="1">ISS3</strain>
    </source>
</reference>
<sequence>LVRQKILNSSRNSVHSFRTSGCKSSQNDLSKLVNSHRTDSSLAPRLKPILLFYTIRIEQRKQISWSMKDGLLNRGNYPQKTFANFLKHCRVDCNYKWILRYEHSNMGDMVLIQADMDPLTGRSPS</sequence>
<dbReference type="EMBL" id="JYDH01000006">
    <property type="protein sequence ID" value="KRY41841.1"/>
    <property type="molecule type" value="Genomic_DNA"/>
</dbReference>
<evidence type="ECO:0000313" key="1">
    <source>
        <dbReference type="EMBL" id="KRY41841.1"/>
    </source>
</evidence>
<evidence type="ECO:0000313" key="2">
    <source>
        <dbReference type="Proteomes" id="UP000054776"/>
    </source>
</evidence>
<dbReference type="InParanoid" id="A0A0V1BY51"/>
<dbReference type="Proteomes" id="UP000054776">
    <property type="component" value="Unassembled WGS sequence"/>
</dbReference>
<dbReference type="AlphaFoldDB" id="A0A0V1BY51"/>
<name>A0A0V1BY51_TRISP</name>
<proteinExistence type="predicted"/>
<dbReference type="OrthoDB" id="10347880at2759"/>
<comment type="caution">
    <text evidence="1">The sequence shown here is derived from an EMBL/GenBank/DDBJ whole genome shotgun (WGS) entry which is preliminary data.</text>
</comment>
<feature type="non-terminal residue" evidence="1">
    <location>
        <position position="1"/>
    </location>
</feature>